<dbReference type="Proteomes" id="UP000441797">
    <property type="component" value="Unassembled WGS sequence"/>
</dbReference>
<dbReference type="InterPro" id="IPR022829">
    <property type="entry name" value="DHNA_CoA_hydrolase"/>
</dbReference>
<accession>A0A6N8FT05</accession>
<dbReference type="AlphaFoldDB" id="A0A6N8FT05"/>
<dbReference type="SUPFAM" id="SSF54637">
    <property type="entry name" value="Thioesterase/thiol ester dehydrase-isomerase"/>
    <property type="match status" value="1"/>
</dbReference>
<dbReference type="HAMAP" id="MF_02101">
    <property type="entry name" value="DHNA_CoA_hydrolase"/>
    <property type="match status" value="1"/>
</dbReference>
<dbReference type="PANTHER" id="PTHR31793:SF37">
    <property type="entry name" value="ACYL-COA THIOESTER HYDROLASE YBGC"/>
    <property type="match status" value="1"/>
</dbReference>
<comment type="function">
    <text evidence="2">Catalyzes the hydrolysis of 1,4-dihydroxy-2-naphthoyl-CoA (DHNA-CoA) to 1,4-dihydroxy-2-naphthoate (DHNA), a reaction involved in phylloquinone (vitamin K1) biosynthesis.</text>
</comment>
<dbReference type="RefSeq" id="WP_105219286.1">
    <property type="nucleotide sequence ID" value="NZ_CAWNSU010000033.1"/>
</dbReference>
<comment type="similarity">
    <text evidence="2">Belongs to the 4-hydroxybenzoyl-CoA thioesterase family. DHNA-CoA hydrolase subfamily.</text>
</comment>
<dbReference type="PANTHER" id="PTHR31793">
    <property type="entry name" value="4-HYDROXYBENZOYL-COA THIOESTERASE FAMILY MEMBER"/>
    <property type="match status" value="1"/>
</dbReference>
<dbReference type="PIRSF" id="PIRSF003230">
    <property type="entry name" value="YbgC"/>
    <property type="match status" value="1"/>
</dbReference>
<gene>
    <name evidence="3" type="ORF">BWI75_07790</name>
</gene>
<evidence type="ECO:0000313" key="4">
    <source>
        <dbReference type="Proteomes" id="UP000441797"/>
    </source>
</evidence>
<dbReference type="GO" id="GO:0061522">
    <property type="term" value="F:1,4-dihydroxy-2-naphthoyl-CoA thioesterase activity"/>
    <property type="evidence" value="ECO:0007669"/>
    <property type="project" value="UniProtKB-EC"/>
</dbReference>
<evidence type="ECO:0000256" key="1">
    <source>
        <dbReference type="ARBA" id="ARBA00022801"/>
    </source>
</evidence>
<comment type="pathway">
    <text evidence="2">Cofactor biosynthesis; phylloquinone biosynthesis.</text>
</comment>
<name>A0A6N8FT05_9CHRO</name>
<sequence length="139" mass="15687">MAFTYTRVVRFQDTDAAGVVYFANVLTMCHEAYEASLAVSGFNLKVFFSNSAIAFPIVHANVDFFRPLFCGDSLSISLTPQKLQDDSFEIAYEIAAMEKVAAKAITRHVCIDAETRKRQSLSEEMRLWLQQEGERTTET</sequence>
<dbReference type="GO" id="GO:0047617">
    <property type="term" value="F:fatty acyl-CoA hydrolase activity"/>
    <property type="evidence" value="ECO:0007669"/>
    <property type="project" value="TreeGrafter"/>
</dbReference>
<comment type="pathway">
    <text evidence="2">Quinol/quinone metabolism; 1,4-dihydroxy-2-naphthoate biosynthesis; 1,4-dihydroxy-2-naphthoate from chorismate: step 7/7.</text>
</comment>
<dbReference type="OrthoDB" id="9800856at2"/>
<comment type="caution">
    <text evidence="3">The sequence shown here is derived from an EMBL/GenBank/DDBJ whole genome shotgun (WGS) entry which is preliminary data.</text>
</comment>
<dbReference type="Gene3D" id="3.10.129.10">
    <property type="entry name" value="Hotdog Thioesterase"/>
    <property type="match status" value="1"/>
</dbReference>
<organism evidence="3 4">
    <name type="scientific">Gloeocapsopsis dulcis AAB1 = 1H9</name>
    <dbReference type="NCBI Taxonomy" id="1433147"/>
    <lineage>
        <taxon>Bacteria</taxon>
        <taxon>Bacillati</taxon>
        <taxon>Cyanobacteriota</taxon>
        <taxon>Cyanophyceae</taxon>
        <taxon>Oscillatoriophycideae</taxon>
        <taxon>Chroococcales</taxon>
        <taxon>Chroococcaceae</taxon>
        <taxon>Gloeocapsopsis</taxon>
        <taxon>Gloeocapsopsis dulcis</taxon>
    </lineage>
</organism>
<feature type="active site" evidence="2">
    <location>
        <position position="15"/>
    </location>
</feature>
<dbReference type="EC" id="3.1.2.28" evidence="2"/>
<dbReference type="UniPathway" id="UPA00995"/>
<evidence type="ECO:0000313" key="3">
    <source>
        <dbReference type="EMBL" id="MUL36248.1"/>
    </source>
</evidence>
<dbReference type="EMBL" id="NAPY01000009">
    <property type="protein sequence ID" value="MUL36248.1"/>
    <property type="molecule type" value="Genomic_DNA"/>
</dbReference>
<keyword evidence="1 2" id="KW-0378">Hydrolase</keyword>
<comment type="catalytic activity">
    <reaction evidence="2">
        <text>1,4-dihydroxy-2-naphthoyl-CoA + H2O = 1,4-dihydroxy-2-naphthoate + CoA + H(+)</text>
        <dbReference type="Rhea" id="RHEA:26309"/>
        <dbReference type="ChEBI" id="CHEBI:11173"/>
        <dbReference type="ChEBI" id="CHEBI:15377"/>
        <dbReference type="ChEBI" id="CHEBI:15378"/>
        <dbReference type="ChEBI" id="CHEBI:57287"/>
        <dbReference type="ChEBI" id="CHEBI:58897"/>
        <dbReference type="EC" id="3.1.2.28"/>
    </reaction>
</comment>
<protein>
    <recommendedName>
        <fullName evidence="2">1,4-dihydroxy-2-naphthoyl-CoA hydrolase</fullName>
        <shortName evidence="2">DHNA-CoA hydrolase</shortName>
        <ecNumber evidence="2">3.1.2.28</ecNumber>
    </recommendedName>
    <alternativeName>
        <fullName evidence="2">DHNA-CoA thioesterase</fullName>
    </alternativeName>
</protein>
<evidence type="ECO:0000256" key="2">
    <source>
        <dbReference type="HAMAP-Rule" id="MF_02101"/>
    </source>
</evidence>
<dbReference type="InterPro" id="IPR006684">
    <property type="entry name" value="YbgC/YbaW"/>
</dbReference>
<dbReference type="CDD" id="cd00586">
    <property type="entry name" value="4HBT"/>
    <property type="match status" value="1"/>
</dbReference>
<dbReference type="UniPathway" id="UPA01057">
    <property type="reaction ID" value="UER01033"/>
</dbReference>
<dbReference type="GO" id="GO:0042372">
    <property type="term" value="P:phylloquinone biosynthetic process"/>
    <property type="evidence" value="ECO:0007669"/>
    <property type="project" value="UniProtKB-UniRule"/>
</dbReference>
<dbReference type="InterPro" id="IPR050563">
    <property type="entry name" value="4-hydroxybenzoyl-CoA_TE"/>
</dbReference>
<reference evidence="3 4" key="1">
    <citation type="journal article" date="2019" name="Front. Microbiol.">
        <title>Genomic Features for Desiccation Tolerance and Sugar Biosynthesis in the Extremophile Gloeocapsopsis sp. UTEX B3054.</title>
        <authorList>
            <person name="Urrejola C."/>
            <person name="Alcorta J."/>
            <person name="Salas L."/>
            <person name="Vasquez M."/>
            <person name="Polz M.F."/>
            <person name="Vicuna R."/>
            <person name="Diez B."/>
        </authorList>
    </citation>
    <scope>NUCLEOTIDE SEQUENCE [LARGE SCALE GENOMIC DNA]</scope>
    <source>
        <strain evidence="3 4">1H9</strain>
    </source>
</reference>
<dbReference type="InterPro" id="IPR029069">
    <property type="entry name" value="HotDog_dom_sf"/>
</dbReference>
<keyword evidence="4" id="KW-1185">Reference proteome</keyword>
<dbReference type="Pfam" id="PF13279">
    <property type="entry name" value="4HBT_2"/>
    <property type="match status" value="1"/>
</dbReference>
<proteinExistence type="inferred from homology"/>